<keyword evidence="3 5" id="KW-1133">Transmembrane helix</keyword>
<feature type="transmembrane region" description="Helical" evidence="5">
    <location>
        <begin position="235"/>
        <end position="268"/>
    </location>
</feature>
<keyword evidence="8" id="KW-1185">Reference proteome</keyword>
<evidence type="ECO:0000256" key="1">
    <source>
        <dbReference type="ARBA" id="ARBA00004141"/>
    </source>
</evidence>
<evidence type="ECO:0000256" key="5">
    <source>
        <dbReference type="SAM" id="Phobius"/>
    </source>
</evidence>
<comment type="subcellular location">
    <subcellularLocation>
        <location evidence="1">Membrane</location>
        <topology evidence="1">Multi-pass membrane protein</topology>
    </subcellularLocation>
</comment>
<feature type="domain" description="O-antigen ligase-related" evidence="6">
    <location>
        <begin position="241"/>
        <end position="340"/>
    </location>
</feature>
<keyword evidence="2 5" id="KW-0812">Transmembrane</keyword>
<dbReference type="GO" id="GO:0016020">
    <property type="term" value="C:membrane"/>
    <property type="evidence" value="ECO:0007669"/>
    <property type="project" value="UniProtKB-SubCell"/>
</dbReference>
<organism evidence="7 8">
    <name type="scientific">Rothia aerolata</name>
    <dbReference type="NCBI Taxonomy" id="1812262"/>
    <lineage>
        <taxon>Bacteria</taxon>
        <taxon>Bacillati</taxon>
        <taxon>Actinomycetota</taxon>
        <taxon>Actinomycetes</taxon>
        <taxon>Micrococcales</taxon>
        <taxon>Micrococcaceae</taxon>
        <taxon>Rothia</taxon>
    </lineage>
</organism>
<gene>
    <name evidence="7" type="ORF">GCM10007359_14010</name>
</gene>
<dbReference type="InterPro" id="IPR007016">
    <property type="entry name" value="O-antigen_ligase-rel_domated"/>
</dbReference>
<feature type="transmembrane region" description="Helical" evidence="5">
    <location>
        <begin position="210"/>
        <end position="228"/>
    </location>
</feature>
<feature type="transmembrane region" description="Helical" evidence="5">
    <location>
        <begin position="100"/>
        <end position="119"/>
    </location>
</feature>
<dbReference type="Pfam" id="PF04932">
    <property type="entry name" value="Wzy_C"/>
    <property type="match status" value="1"/>
</dbReference>
<protein>
    <recommendedName>
        <fullName evidence="6">O-antigen ligase-related domain-containing protein</fullName>
    </recommendedName>
</protein>
<feature type="transmembrane region" description="Helical" evidence="5">
    <location>
        <begin position="353"/>
        <end position="377"/>
    </location>
</feature>
<sequence length="432" mass="48017">MALSLFEPRQVHRYAEGSDEDLARQQRVLPAWPLFTLFYGYPLIWVLGMGQFAPTLLSIVMLFYMGVRKNILIFKTHWIWIALIIWCVVCTVSLRGGSDILAWGIRFLVIFNACVYSVYYFNARERITPQALLGGLVALWYTVVILGWFAIFFPDFRVTTPMSFLIPGGMLQNPLVKDYVLPPLAEVQEPWGAPEPYIRPAAPFPYANSWGLAFALLTPIVLAMISASDRKRTKVILALSILAGAVPAIATSNRGMFIGLTISVVYVIFRQVLNGNLKLAFYALLSMLLVGITLVATGAVAQILGRQEYSDSTGTRSMLYEHTWEAVLKSPLVGYGTARPDPEAGISMGTQGYLWALMFCFGLVGLGLFIAFMWSSIFTIASLNSDAGYWIHSVPVAAACIFVIYSFDSMQMASMMLCLALLMRSTTYREGL</sequence>
<evidence type="ECO:0000313" key="8">
    <source>
        <dbReference type="Proteomes" id="UP000600171"/>
    </source>
</evidence>
<dbReference type="RefSeq" id="WP_229723123.1">
    <property type="nucleotide sequence ID" value="NZ_BMDC01000002.1"/>
</dbReference>
<proteinExistence type="predicted"/>
<keyword evidence="4 5" id="KW-0472">Membrane</keyword>
<dbReference type="AlphaFoldDB" id="A0A917ITH6"/>
<dbReference type="EMBL" id="BMDC01000002">
    <property type="protein sequence ID" value="GGH63090.1"/>
    <property type="molecule type" value="Genomic_DNA"/>
</dbReference>
<evidence type="ECO:0000256" key="2">
    <source>
        <dbReference type="ARBA" id="ARBA00022692"/>
    </source>
</evidence>
<feature type="transmembrane region" description="Helical" evidence="5">
    <location>
        <begin position="389"/>
        <end position="407"/>
    </location>
</feature>
<reference evidence="7 8" key="1">
    <citation type="journal article" date="2014" name="Int. J. Syst. Evol. Microbiol.">
        <title>Complete genome sequence of Corynebacterium casei LMG S-19264T (=DSM 44701T), isolated from a smear-ripened cheese.</title>
        <authorList>
            <consortium name="US DOE Joint Genome Institute (JGI-PGF)"/>
            <person name="Walter F."/>
            <person name="Albersmeier A."/>
            <person name="Kalinowski J."/>
            <person name="Ruckert C."/>
        </authorList>
    </citation>
    <scope>NUCLEOTIDE SEQUENCE [LARGE SCALE GENOMIC DNA]</scope>
    <source>
        <strain evidence="7 8">CCM 8669</strain>
    </source>
</reference>
<dbReference type="Proteomes" id="UP000600171">
    <property type="component" value="Unassembled WGS sequence"/>
</dbReference>
<evidence type="ECO:0000256" key="3">
    <source>
        <dbReference type="ARBA" id="ARBA00022989"/>
    </source>
</evidence>
<accession>A0A917ITH6</accession>
<feature type="transmembrane region" description="Helical" evidence="5">
    <location>
        <begin position="131"/>
        <end position="153"/>
    </location>
</feature>
<feature type="transmembrane region" description="Helical" evidence="5">
    <location>
        <begin position="43"/>
        <end position="65"/>
    </location>
</feature>
<evidence type="ECO:0000259" key="6">
    <source>
        <dbReference type="Pfam" id="PF04932"/>
    </source>
</evidence>
<comment type="caution">
    <text evidence="7">The sequence shown here is derived from an EMBL/GenBank/DDBJ whole genome shotgun (WGS) entry which is preliminary data.</text>
</comment>
<evidence type="ECO:0000256" key="4">
    <source>
        <dbReference type="ARBA" id="ARBA00023136"/>
    </source>
</evidence>
<feature type="transmembrane region" description="Helical" evidence="5">
    <location>
        <begin position="280"/>
        <end position="304"/>
    </location>
</feature>
<evidence type="ECO:0000313" key="7">
    <source>
        <dbReference type="EMBL" id="GGH63090.1"/>
    </source>
</evidence>
<feature type="transmembrane region" description="Helical" evidence="5">
    <location>
        <begin position="77"/>
        <end position="94"/>
    </location>
</feature>
<name>A0A917ITH6_9MICC</name>